<dbReference type="InterPro" id="IPR003653">
    <property type="entry name" value="Peptidase_C48_C"/>
</dbReference>
<keyword evidence="5" id="KW-0812">Transmembrane</keyword>
<feature type="non-terminal residue" evidence="8">
    <location>
        <position position="244"/>
    </location>
</feature>
<feature type="transmembrane region" description="Helical" evidence="5">
    <location>
        <begin position="72"/>
        <end position="92"/>
    </location>
</feature>
<comment type="caution">
    <text evidence="8">The sequence shown here is derived from an EMBL/GenBank/DDBJ whole genome shotgun (WGS) entry which is preliminary data.</text>
</comment>
<evidence type="ECO:0000256" key="6">
    <source>
        <dbReference type="SAM" id="SignalP"/>
    </source>
</evidence>
<keyword evidence="3" id="KW-0378">Hydrolase</keyword>
<dbReference type="Proteomes" id="UP000236630">
    <property type="component" value="Unassembled WGS sequence"/>
</dbReference>
<gene>
    <name evidence="8" type="ORF">CUMW_236390</name>
</gene>
<dbReference type="GO" id="GO:0016929">
    <property type="term" value="F:deSUMOylase activity"/>
    <property type="evidence" value="ECO:0007669"/>
    <property type="project" value="TreeGrafter"/>
</dbReference>
<comment type="similarity">
    <text evidence="1">Belongs to the peptidase C48 family.</text>
</comment>
<evidence type="ECO:0000259" key="7">
    <source>
        <dbReference type="PROSITE" id="PS50600"/>
    </source>
</evidence>
<dbReference type="EMBL" id="BDQV01000430">
    <property type="protein sequence ID" value="GAY64811.1"/>
    <property type="molecule type" value="Genomic_DNA"/>
</dbReference>
<dbReference type="GO" id="GO:0005634">
    <property type="term" value="C:nucleus"/>
    <property type="evidence" value="ECO:0007669"/>
    <property type="project" value="TreeGrafter"/>
</dbReference>
<feature type="transmembrane region" description="Helical" evidence="5">
    <location>
        <begin position="104"/>
        <end position="123"/>
    </location>
</feature>
<organism evidence="8 9">
    <name type="scientific">Citrus unshiu</name>
    <name type="common">Satsuma mandarin</name>
    <name type="synonym">Citrus nobilis var. unshiu</name>
    <dbReference type="NCBI Taxonomy" id="55188"/>
    <lineage>
        <taxon>Eukaryota</taxon>
        <taxon>Viridiplantae</taxon>
        <taxon>Streptophyta</taxon>
        <taxon>Embryophyta</taxon>
        <taxon>Tracheophyta</taxon>
        <taxon>Spermatophyta</taxon>
        <taxon>Magnoliopsida</taxon>
        <taxon>eudicotyledons</taxon>
        <taxon>Gunneridae</taxon>
        <taxon>Pentapetalae</taxon>
        <taxon>rosids</taxon>
        <taxon>malvids</taxon>
        <taxon>Sapindales</taxon>
        <taxon>Rutaceae</taxon>
        <taxon>Aurantioideae</taxon>
        <taxon>Citrus</taxon>
    </lineage>
</organism>
<feature type="chain" id="PRO_5014167663" description="Ubiquitin-like protease family profile domain-containing protein" evidence="6">
    <location>
        <begin position="21"/>
        <end position="244"/>
    </location>
</feature>
<accession>A0A2H5QJK4</accession>
<dbReference type="PANTHER" id="PTHR12606">
    <property type="entry name" value="SENTRIN/SUMO-SPECIFIC PROTEASE"/>
    <property type="match status" value="1"/>
</dbReference>
<evidence type="ECO:0000313" key="8">
    <source>
        <dbReference type="EMBL" id="GAY64811.1"/>
    </source>
</evidence>
<keyword evidence="4" id="KW-0788">Thiol protease</keyword>
<dbReference type="GO" id="GO:0006508">
    <property type="term" value="P:proteolysis"/>
    <property type="evidence" value="ECO:0007669"/>
    <property type="project" value="UniProtKB-KW"/>
</dbReference>
<keyword evidence="6" id="KW-0732">Signal</keyword>
<evidence type="ECO:0000256" key="2">
    <source>
        <dbReference type="ARBA" id="ARBA00022670"/>
    </source>
</evidence>
<evidence type="ECO:0000256" key="1">
    <source>
        <dbReference type="ARBA" id="ARBA00005234"/>
    </source>
</evidence>
<keyword evidence="5" id="KW-1133">Transmembrane helix</keyword>
<dbReference type="GO" id="GO:0016926">
    <property type="term" value="P:protein desumoylation"/>
    <property type="evidence" value="ECO:0007669"/>
    <property type="project" value="TreeGrafter"/>
</dbReference>
<dbReference type="InterPro" id="IPR038765">
    <property type="entry name" value="Papain-like_cys_pep_sf"/>
</dbReference>
<evidence type="ECO:0000256" key="5">
    <source>
        <dbReference type="SAM" id="Phobius"/>
    </source>
</evidence>
<evidence type="ECO:0000313" key="9">
    <source>
        <dbReference type="Proteomes" id="UP000236630"/>
    </source>
</evidence>
<dbReference type="PROSITE" id="PS50600">
    <property type="entry name" value="ULP_PROTEASE"/>
    <property type="match status" value="1"/>
</dbReference>
<keyword evidence="5" id="KW-0472">Membrane</keyword>
<sequence>MCRLSSSCVVLWAFFPSARSFPAVGPFSRSSSPLARLPARHPPRPRPVAGGRRRLLFLVAGALSVVGRLPPLLAVIPFPAPVAFGALCSLVFRAFPSRRLSWPCPLNFIHGNYISIFFSYVYLPIFMNDHWVLGVVDILGGKISIYDSMIDLTKDSVLVRQLLPVADMIPLVLQKIAYHETHPDCGEVISKIPWPIVRVRDIPQPKSGGDCGVFLLRYLEILAHGLDVNSYCQQDHVTQFRQAL</sequence>
<keyword evidence="2" id="KW-0645">Protease</keyword>
<proteinExistence type="inferred from homology"/>
<dbReference type="Gene3D" id="3.40.395.10">
    <property type="entry name" value="Adenoviral Proteinase, Chain A"/>
    <property type="match status" value="1"/>
</dbReference>
<protein>
    <recommendedName>
        <fullName evidence="7">Ubiquitin-like protease family profile domain-containing protein</fullName>
    </recommendedName>
</protein>
<feature type="signal peptide" evidence="6">
    <location>
        <begin position="1"/>
        <end position="20"/>
    </location>
</feature>
<feature type="domain" description="Ubiquitin-like protease family profile" evidence="7">
    <location>
        <begin position="1"/>
        <end position="222"/>
    </location>
</feature>
<dbReference type="PANTHER" id="PTHR12606:SF136">
    <property type="entry name" value="ULP1 PROTEASE FAMILY PROTEIN"/>
    <property type="match status" value="1"/>
</dbReference>
<keyword evidence="9" id="KW-1185">Reference proteome</keyword>
<dbReference type="Pfam" id="PF02902">
    <property type="entry name" value="Peptidase_C48"/>
    <property type="match status" value="1"/>
</dbReference>
<evidence type="ECO:0000256" key="3">
    <source>
        <dbReference type="ARBA" id="ARBA00022801"/>
    </source>
</evidence>
<dbReference type="AlphaFoldDB" id="A0A2H5QJK4"/>
<name>A0A2H5QJK4_CITUN</name>
<evidence type="ECO:0000256" key="4">
    <source>
        <dbReference type="ARBA" id="ARBA00022807"/>
    </source>
</evidence>
<dbReference type="SUPFAM" id="SSF54001">
    <property type="entry name" value="Cysteine proteinases"/>
    <property type="match status" value="1"/>
</dbReference>
<reference evidence="8 9" key="1">
    <citation type="journal article" date="2017" name="Front. Genet.">
        <title>Draft sequencing of the heterozygous diploid genome of Satsuma (Citrus unshiu Marc.) using a hybrid assembly approach.</title>
        <authorList>
            <person name="Shimizu T."/>
            <person name="Tanizawa Y."/>
            <person name="Mochizuki T."/>
            <person name="Nagasaki H."/>
            <person name="Yoshioka T."/>
            <person name="Toyoda A."/>
            <person name="Fujiyama A."/>
            <person name="Kaminuma E."/>
            <person name="Nakamura Y."/>
        </authorList>
    </citation>
    <scope>NUCLEOTIDE SEQUENCE [LARGE SCALE GENOMIC DNA]</scope>
    <source>
        <strain evidence="9">cv. Miyagawa wase</strain>
    </source>
</reference>